<reference evidence="1" key="1">
    <citation type="submission" date="2021-06" db="EMBL/GenBank/DDBJ databases">
        <authorList>
            <person name="Kallberg Y."/>
            <person name="Tangrot J."/>
            <person name="Rosling A."/>
        </authorList>
    </citation>
    <scope>NUCLEOTIDE SEQUENCE</scope>
    <source>
        <strain evidence="1">87-6 pot B 2015</strain>
    </source>
</reference>
<comment type="caution">
    <text evidence="1">The sequence shown here is derived from an EMBL/GenBank/DDBJ whole genome shotgun (WGS) entry which is preliminary data.</text>
</comment>
<evidence type="ECO:0000313" key="2">
    <source>
        <dbReference type="Proteomes" id="UP000789375"/>
    </source>
</evidence>
<dbReference type="EMBL" id="CAJVPP010006833">
    <property type="protein sequence ID" value="CAG8682123.1"/>
    <property type="molecule type" value="Genomic_DNA"/>
</dbReference>
<dbReference type="Proteomes" id="UP000789375">
    <property type="component" value="Unassembled WGS sequence"/>
</dbReference>
<proteinExistence type="predicted"/>
<protein>
    <submittedName>
        <fullName evidence="1">6437_t:CDS:1</fullName>
    </submittedName>
</protein>
<evidence type="ECO:0000313" key="1">
    <source>
        <dbReference type="EMBL" id="CAG8682123.1"/>
    </source>
</evidence>
<dbReference type="Gene3D" id="1.10.10.60">
    <property type="entry name" value="Homeodomain-like"/>
    <property type="match status" value="1"/>
</dbReference>
<accession>A0A9N9EK55</accession>
<feature type="non-terminal residue" evidence="1">
    <location>
        <position position="118"/>
    </location>
</feature>
<dbReference type="AlphaFoldDB" id="A0A9N9EK55"/>
<sequence>RKRGLKAKVIVNTRIEKYSEKNPSLPNIELAQQFCIRKLIVTDILNEKERWLTILEGQGNVKKFCDPKWPQLEEFKKQGETASTPSTESIANNHIALQQLLASYNSENIWNSDETSLF</sequence>
<name>A0A9N9EK55_FUNMO</name>
<keyword evidence="2" id="KW-1185">Reference proteome</keyword>
<organism evidence="1 2">
    <name type="scientific">Funneliformis mosseae</name>
    <name type="common">Endomycorrhizal fungus</name>
    <name type="synonym">Glomus mosseae</name>
    <dbReference type="NCBI Taxonomy" id="27381"/>
    <lineage>
        <taxon>Eukaryota</taxon>
        <taxon>Fungi</taxon>
        <taxon>Fungi incertae sedis</taxon>
        <taxon>Mucoromycota</taxon>
        <taxon>Glomeromycotina</taxon>
        <taxon>Glomeromycetes</taxon>
        <taxon>Glomerales</taxon>
        <taxon>Glomeraceae</taxon>
        <taxon>Funneliformis</taxon>
    </lineage>
</organism>
<gene>
    <name evidence="1" type="ORF">FMOSSE_LOCUS12942</name>
</gene>